<keyword evidence="1" id="KW-0812">Transmembrane</keyword>
<accession>A0ABM5N260</accession>
<gene>
    <name evidence="2" type="ordered locus">Emtol_2372</name>
</gene>
<dbReference type="Proteomes" id="UP000002875">
    <property type="component" value="Chromosome"/>
</dbReference>
<evidence type="ECO:0000313" key="2">
    <source>
        <dbReference type="EMBL" id="AFK03509.1"/>
    </source>
</evidence>
<reference evidence="2 3" key="1">
    <citation type="submission" date="2011-07" db="EMBL/GenBank/DDBJ databases">
        <title>The complete genome of chromosome of Emticicia oligotrophica DSM 17448.</title>
        <authorList>
            <consortium name="US DOE Joint Genome Institute (JGI-PGF)"/>
            <person name="Lucas S."/>
            <person name="Han J."/>
            <person name="Lapidus A."/>
            <person name="Bruce D."/>
            <person name="Goodwin L."/>
            <person name="Pitluck S."/>
            <person name="Peters L."/>
            <person name="Kyrpides N."/>
            <person name="Mavromatis K."/>
            <person name="Ivanova N."/>
            <person name="Ovchinnikova G."/>
            <person name="Teshima H."/>
            <person name="Detter J.C."/>
            <person name="Tapia R."/>
            <person name="Han C."/>
            <person name="Land M."/>
            <person name="Hauser L."/>
            <person name="Markowitz V."/>
            <person name="Cheng J.-F."/>
            <person name="Hugenholtz P."/>
            <person name="Woyke T."/>
            <person name="Wu D."/>
            <person name="Tindall B."/>
            <person name="Pomrenke H."/>
            <person name="Brambilla E."/>
            <person name="Klenk H.-P."/>
            <person name="Eisen J.A."/>
        </authorList>
    </citation>
    <scope>NUCLEOTIDE SEQUENCE [LARGE SCALE GENOMIC DNA]</scope>
    <source>
        <strain evidence="2 3">DSM 17448</strain>
    </source>
</reference>
<organism evidence="2 3">
    <name type="scientific">Emticicia oligotrophica (strain DSM 17448 / CIP 109782 / MTCC 6937 / GPTSA100-15)</name>
    <dbReference type="NCBI Taxonomy" id="929562"/>
    <lineage>
        <taxon>Bacteria</taxon>
        <taxon>Pseudomonadati</taxon>
        <taxon>Bacteroidota</taxon>
        <taxon>Cytophagia</taxon>
        <taxon>Cytophagales</taxon>
        <taxon>Leadbetterellaceae</taxon>
        <taxon>Emticicia</taxon>
    </lineage>
</organism>
<evidence type="ECO:0000313" key="3">
    <source>
        <dbReference type="Proteomes" id="UP000002875"/>
    </source>
</evidence>
<dbReference type="RefSeq" id="WP_015029206.1">
    <property type="nucleotide sequence ID" value="NC_018748.1"/>
</dbReference>
<feature type="transmembrane region" description="Helical" evidence="1">
    <location>
        <begin position="99"/>
        <end position="116"/>
    </location>
</feature>
<dbReference type="EMBL" id="CP002961">
    <property type="protein sequence ID" value="AFK03509.1"/>
    <property type="molecule type" value="Genomic_DNA"/>
</dbReference>
<keyword evidence="1" id="KW-1133">Transmembrane helix</keyword>
<keyword evidence="1" id="KW-0472">Membrane</keyword>
<feature type="transmembrane region" description="Helical" evidence="1">
    <location>
        <begin position="12"/>
        <end position="30"/>
    </location>
</feature>
<evidence type="ECO:0000256" key="1">
    <source>
        <dbReference type="SAM" id="Phobius"/>
    </source>
</evidence>
<feature type="transmembrane region" description="Helical" evidence="1">
    <location>
        <begin position="69"/>
        <end position="87"/>
    </location>
</feature>
<name>A0ABM5N260_EMTOG</name>
<sequence>METTTKEDKIIFFVITLAATTSFIFIINYVNPVIGFSGIDIFCVSLIISSIITIGNFGVDKENIERNSTALLCSGGIWLLLAGIKWFDYTSQKNDSFMASIFTFTAIITWWIYFKFRRIKK</sequence>
<keyword evidence="3" id="KW-1185">Reference proteome</keyword>
<proteinExistence type="predicted"/>
<feature type="transmembrane region" description="Helical" evidence="1">
    <location>
        <begin position="36"/>
        <end position="57"/>
    </location>
</feature>
<protein>
    <submittedName>
        <fullName evidence="2">Uncharacterized protein</fullName>
    </submittedName>
</protein>